<proteinExistence type="predicted"/>
<sequence length="552" mass="61314">MATSPSPFLDPGTHSAPNSLGILQLKRDHLIPTVLSPSTNSDYAEGKVENTRFGSYPHSTLLNQPWGTQILASVVDTGSRGAKSKKRKREVDEEGQRTLTHETDETSGDLVKAATASSGFAHLIPPSPETWTLCLPHRTQVVYTPDYSYILQRLKVRPGDHIIEAGAGSGSFTHAAVRAVFSGYLEEATTTNGVEHPGGEHGDVAAKKRKKRHGQVYSFEFHEKRANQLQNEIGEHGLDRLVTITNRDVYQDGFCIPSDSEMEPAPDADAIFLDLPAPWLALKHLTRSPPSSAALKSVASVSDPSTPAAIDSTSTPQLYIPLKPFRSPLNPKSAIRICTFSPCIEQVTKTVSALRSLGWLEIDMVEILSKRLEVRRERIGLQEEGLRGANPSAATVKEAVQRLRDVEDRAKIFHGLQKEKQEKIMRRAEAKKRGEKVVQSKEDKTGADGDGKKRVEGLPPSKHDRLEQVKKDLATRELFKEGRLIHRTEPELKTHTSYLVFAVLPREWSRDDEEKAKLNAMGWRVAIFELYAHKQKSIPFSENISSGKKELE</sequence>
<dbReference type="Proteomes" id="UP000799755">
    <property type="component" value="Unassembled WGS sequence"/>
</dbReference>
<organism evidence="1 2">
    <name type="scientific">Lindgomyces ingoldianus</name>
    <dbReference type="NCBI Taxonomy" id="673940"/>
    <lineage>
        <taxon>Eukaryota</taxon>
        <taxon>Fungi</taxon>
        <taxon>Dikarya</taxon>
        <taxon>Ascomycota</taxon>
        <taxon>Pezizomycotina</taxon>
        <taxon>Dothideomycetes</taxon>
        <taxon>Pleosporomycetidae</taxon>
        <taxon>Pleosporales</taxon>
        <taxon>Lindgomycetaceae</taxon>
        <taxon>Lindgomyces</taxon>
    </lineage>
</organism>
<name>A0ACB6QDV1_9PLEO</name>
<keyword evidence="1" id="KW-0489">Methyltransferase</keyword>
<gene>
    <name evidence="1" type="ORF">BDR25DRAFT_396353</name>
</gene>
<keyword evidence="2" id="KW-1185">Reference proteome</keyword>
<reference evidence="1" key="1">
    <citation type="journal article" date="2020" name="Stud. Mycol.">
        <title>101 Dothideomycetes genomes: a test case for predicting lifestyles and emergence of pathogens.</title>
        <authorList>
            <person name="Haridas S."/>
            <person name="Albert R."/>
            <person name="Binder M."/>
            <person name="Bloem J."/>
            <person name="Labutti K."/>
            <person name="Salamov A."/>
            <person name="Andreopoulos B."/>
            <person name="Baker S."/>
            <person name="Barry K."/>
            <person name="Bills G."/>
            <person name="Bluhm B."/>
            <person name="Cannon C."/>
            <person name="Castanera R."/>
            <person name="Culley D."/>
            <person name="Daum C."/>
            <person name="Ezra D."/>
            <person name="Gonzalez J."/>
            <person name="Henrissat B."/>
            <person name="Kuo A."/>
            <person name="Liang C."/>
            <person name="Lipzen A."/>
            <person name="Lutzoni F."/>
            <person name="Magnuson J."/>
            <person name="Mondo S."/>
            <person name="Nolan M."/>
            <person name="Ohm R."/>
            <person name="Pangilinan J."/>
            <person name="Park H.-J."/>
            <person name="Ramirez L."/>
            <person name="Alfaro M."/>
            <person name="Sun H."/>
            <person name="Tritt A."/>
            <person name="Yoshinaga Y."/>
            <person name="Zwiers L.-H."/>
            <person name="Turgeon B."/>
            <person name="Goodwin S."/>
            <person name="Spatafora J."/>
            <person name="Crous P."/>
            <person name="Grigoriev I."/>
        </authorList>
    </citation>
    <scope>NUCLEOTIDE SEQUENCE</scope>
    <source>
        <strain evidence="1">ATCC 200398</strain>
    </source>
</reference>
<dbReference type="EMBL" id="MU003531">
    <property type="protein sequence ID" value="KAF2465138.1"/>
    <property type="molecule type" value="Genomic_DNA"/>
</dbReference>
<keyword evidence="1" id="KW-0808">Transferase</keyword>
<evidence type="ECO:0000313" key="1">
    <source>
        <dbReference type="EMBL" id="KAF2465138.1"/>
    </source>
</evidence>
<accession>A0ACB6QDV1</accession>
<evidence type="ECO:0000313" key="2">
    <source>
        <dbReference type="Proteomes" id="UP000799755"/>
    </source>
</evidence>
<protein>
    <submittedName>
        <fullName evidence="1">tRNA methyltransferase complex GCD14 subunit</fullName>
    </submittedName>
</protein>
<comment type="caution">
    <text evidence="1">The sequence shown here is derived from an EMBL/GenBank/DDBJ whole genome shotgun (WGS) entry which is preliminary data.</text>
</comment>